<reference evidence="2" key="1">
    <citation type="submission" date="2016-11" db="UniProtKB">
        <authorList>
            <consortium name="WormBaseParasite"/>
        </authorList>
    </citation>
    <scope>IDENTIFICATION</scope>
    <source>
        <strain evidence="2">KR3021</strain>
    </source>
</reference>
<protein>
    <submittedName>
        <fullName evidence="2">Uncharacterized protein</fullName>
    </submittedName>
</protein>
<evidence type="ECO:0000313" key="2">
    <source>
        <dbReference type="WBParaSite" id="RSKR_0000246350.1"/>
    </source>
</evidence>
<evidence type="ECO:0000313" key="1">
    <source>
        <dbReference type="Proteomes" id="UP000095286"/>
    </source>
</evidence>
<organism evidence="1 2">
    <name type="scientific">Rhabditophanes sp. KR3021</name>
    <dbReference type="NCBI Taxonomy" id="114890"/>
    <lineage>
        <taxon>Eukaryota</taxon>
        <taxon>Metazoa</taxon>
        <taxon>Ecdysozoa</taxon>
        <taxon>Nematoda</taxon>
        <taxon>Chromadorea</taxon>
        <taxon>Rhabditida</taxon>
        <taxon>Tylenchina</taxon>
        <taxon>Panagrolaimomorpha</taxon>
        <taxon>Strongyloidoidea</taxon>
        <taxon>Alloionematidae</taxon>
        <taxon>Rhabditophanes</taxon>
    </lineage>
</organism>
<name>A0AC35TMT2_9BILA</name>
<sequence>MGCRLSKSISQGDLQDLCKDKPSIIRDNNVKKSHNGSNGYTDNSRHDTLLKNGKSDSFNCPLDALSLTSIDDGPERETHSSYQNNDSFDAKNVNFGNVPNNGLLNVVNSGNNDKSLSLIESASQIEFFRMLDEKIAQGGKNMPPELAENYTSDEESIRRYH</sequence>
<dbReference type="Proteomes" id="UP000095286">
    <property type="component" value="Unplaced"/>
</dbReference>
<accession>A0AC35TMT2</accession>
<proteinExistence type="predicted"/>
<dbReference type="WBParaSite" id="RSKR_0000246350.1">
    <property type="protein sequence ID" value="RSKR_0000246350.1"/>
    <property type="gene ID" value="RSKR_0000246350"/>
</dbReference>